<reference evidence="1 2" key="1">
    <citation type="journal article" date="2022" name="Plant J.">
        <title>Chromosome-level genome of Camellia lanceoleosa provides a valuable resource for understanding genome evolution and self-incompatibility.</title>
        <authorList>
            <person name="Gong W."/>
            <person name="Xiao S."/>
            <person name="Wang L."/>
            <person name="Liao Z."/>
            <person name="Chang Y."/>
            <person name="Mo W."/>
            <person name="Hu G."/>
            <person name="Li W."/>
            <person name="Zhao G."/>
            <person name="Zhu H."/>
            <person name="Hu X."/>
            <person name="Ji K."/>
            <person name="Xiang X."/>
            <person name="Song Q."/>
            <person name="Yuan D."/>
            <person name="Jin S."/>
            <person name="Zhang L."/>
        </authorList>
    </citation>
    <scope>NUCLEOTIDE SEQUENCE [LARGE SCALE GENOMIC DNA]</scope>
    <source>
        <strain evidence="1">SQ_2022a</strain>
    </source>
</reference>
<comment type="caution">
    <text evidence="1">The sequence shown here is derived from an EMBL/GenBank/DDBJ whole genome shotgun (WGS) entry which is preliminary data.</text>
</comment>
<proteinExistence type="predicted"/>
<sequence>MEENYNIMSVTSNTPEMVMLEVQVSQMMHSAVGSYLEPESEAIHQVNIAWWIDETRLNIEPRWQSVGGRLLQATQMAALCPFTLSKSIVRGILGLSPSEPLPEFPNRSSMNIMLWNCRGAGNKIFRRNFKEINKTHRPDVVALFETKVLFSSMGLFFNNLGYTASTIVDPVGRVGGIWLIWNPTQVSVNAFVANQQVIQATVQRKDYEDWVLAAVYALVL</sequence>
<keyword evidence="2" id="KW-1185">Reference proteome</keyword>
<accession>A0ACC0HR67</accession>
<evidence type="ECO:0000313" key="2">
    <source>
        <dbReference type="Proteomes" id="UP001060215"/>
    </source>
</evidence>
<dbReference type="EMBL" id="CM045761">
    <property type="protein sequence ID" value="KAI8014586.1"/>
    <property type="molecule type" value="Genomic_DNA"/>
</dbReference>
<dbReference type="Proteomes" id="UP001060215">
    <property type="component" value="Chromosome 4"/>
</dbReference>
<evidence type="ECO:0000313" key="1">
    <source>
        <dbReference type="EMBL" id="KAI8014586.1"/>
    </source>
</evidence>
<organism evidence="1 2">
    <name type="scientific">Camellia lanceoleosa</name>
    <dbReference type="NCBI Taxonomy" id="1840588"/>
    <lineage>
        <taxon>Eukaryota</taxon>
        <taxon>Viridiplantae</taxon>
        <taxon>Streptophyta</taxon>
        <taxon>Embryophyta</taxon>
        <taxon>Tracheophyta</taxon>
        <taxon>Spermatophyta</taxon>
        <taxon>Magnoliopsida</taxon>
        <taxon>eudicotyledons</taxon>
        <taxon>Gunneridae</taxon>
        <taxon>Pentapetalae</taxon>
        <taxon>asterids</taxon>
        <taxon>Ericales</taxon>
        <taxon>Theaceae</taxon>
        <taxon>Camellia</taxon>
    </lineage>
</organism>
<protein>
    <submittedName>
        <fullName evidence="1">Uncharacterized protein</fullName>
    </submittedName>
</protein>
<name>A0ACC0HR67_9ERIC</name>
<gene>
    <name evidence="1" type="ORF">LOK49_LG05G02483</name>
</gene>